<sequence>MTDEILRQPLARAVLTTLARSRGGDDPLGSLARTVLGGEADLRAAAAFSWHGRALDDAFTASLNERDALPRDERAEWERQAQQLRDAGAALTVELEPLGGATSEGREEWR</sequence>
<dbReference type="Proteomes" id="UP000285744">
    <property type="component" value="Unassembled WGS sequence"/>
</dbReference>
<organism evidence="2 3">
    <name type="scientific">Micromonospora globbae</name>
    <dbReference type="NCBI Taxonomy" id="1894969"/>
    <lineage>
        <taxon>Bacteria</taxon>
        <taxon>Bacillati</taxon>
        <taxon>Actinomycetota</taxon>
        <taxon>Actinomycetes</taxon>
        <taxon>Micromonosporales</taxon>
        <taxon>Micromonosporaceae</taxon>
        <taxon>Micromonospora</taxon>
    </lineage>
</organism>
<gene>
    <name evidence="2" type="ORF">D7I43_25175</name>
</gene>
<name>A0A420EVG1_9ACTN</name>
<evidence type="ECO:0000313" key="2">
    <source>
        <dbReference type="EMBL" id="RKF24673.1"/>
    </source>
</evidence>
<dbReference type="EMBL" id="RAQQ01000021">
    <property type="protein sequence ID" value="RKF24673.1"/>
    <property type="molecule type" value="Genomic_DNA"/>
</dbReference>
<reference evidence="2 3" key="1">
    <citation type="journal article" date="2018" name="Int. J. Syst. Evol. Microbiol.">
        <title>Micromonospora globbae sp. nov., an endophytic actinomycete isolated from roots of Globba winitii C. H. Wright.</title>
        <authorList>
            <person name="Kuncharoen N."/>
            <person name="Pittayakhajonwut P."/>
            <person name="Tanasupawat S."/>
        </authorList>
    </citation>
    <scope>NUCLEOTIDE SEQUENCE [LARGE SCALE GENOMIC DNA]</scope>
    <source>
        <strain evidence="2 3">WPS1-2</strain>
    </source>
</reference>
<proteinExistence type="predicted"/>
<accession>A0A420EVG1</accession>
<feature type="region of interest" description="Disordered" evidence="1">
    <location>
        <begin position="89"/>
        <end position="110"/>
    </location>
</feature>
<evidence type="ECO:0000256" key="1">
    <source>
        <dbReference type="SAM" id="MobiDB-lite"/>
    </source>
</evidence>
<protein>
    <submittedName>
        <fullName evidence="2">Uncharacterized protein</fullName>
    </submittedName>
</protein>
<evidence type="ECO:0000313" key="3">
    <source>
        <dbReference type="Proteomes" id="UP000285744"/>
    </source>
</evidence>
<comment type="caution">
    <text evidence="2">The sequence shown here is derived from an EMBL/GenBank/DDBJ whole genome shotgun (WGS) entry which is preliminary data.</text>
</comment>
<dbReference type="OrthoDB" id="3384305at2"/>
<dbReference type="RefSeq" id="WP_120331040.1">
    <property type="nucleotide sequence ID" value="NZ_RAQQ01000021.1"/>
</dbReference>
<dbReference type="AlphaFoldDB" id="A0A420EVG1"/>